<gene>
    <name evidence="2" type="ORF">JTE90_002317</name>
</gene>
<dbReference type="AlphaFoldDB" id="A0AAV6UJ82"/>
<reference evidence="2 3" key="1">
    <citation type="journal article" date="2022" name="Nat. Ecol. Evol.">
        <title>A masculinizing supergene underlies an exaggerated male reproductive morph in a spider.</title>
        <authorList>
            <person name="Hendrickx F."/>
            <person name="De Corte Z."/>
            <person name="Sonet G."/>
            <person name="Van Belleghem S.M."/>
            <person name="Kostlbacher S."/>
            <person name="Vangestel C."/>
        </authorList>
    </citation>
    <scope>NUCLEOTIDE SEQUENCE [LARGE SCALE GENOMIC DNA]</scope>
    <source>
        <strain evidence="2">W744_W776</strain>
    </source>
</reference>
<sequence>MKLKARFLQDEKKLRFDSKGRNDPFSVAICIFPICNPALICRKARVSLKAKSVLSKEALSSPNSLQKQAKEMLVSRPSRARRASSAKDLLCLWMAPNQPPRGVEWPTPAQTELGSKKVANR</sequence>
<evidence type="ECO:0000313" key="2">
    <source>
        <dbReference type="EMBL" id="KAG8184470.1"/>
    </source>
</evidence>
<evidence type="ECO:0000256" key="1">
    <source>
        <dbReference type="SAM" id="MobiDB-lite"/>
    </source>
</evidence>
<feature type="region of interest" description="Disordered" evidence="1">
    <location>
        <begin position="59"/>
        <end position="81"/>
    </location>
</feature>
<organism evidence="2 3">
    <name type="scientific">Oedothorax gibbosus</name>
    <dbReference type="NCBI Taxonomy" id="931172"/>
    <lineage>
        <taxon>Eukaryota</taxon>
        <taxon>Metazoa</taxon>
        <taxon>Ecdysozoa</taxon>
        <taxon>Arthropoda</taxon>
        <taxon>Chelicerata</taxon>
        <taxon>Arachnida</taxon>
        <taxon>Araneae</taxon>
        <taxon>Araneomorphae</taxon>
        <taxon>Entelegynae</taxon>
        <taxon>Araneoidea</taxon>
        <taxon>Linyphiidae</taxon>
        <taxon>Erigoninae</taxon>
        <taxon>Oedothorax</taxon>
    </lineage>
</organism>
<protein>
    <submittedName>
        <fullName evidence="2">Uncharacterized protein</fullName>
    </submittedName>
</protein>
<evidence type="ECO:0000313" key="3">
    <source>
        <dbReference type="Proteomes" id="UP000827092"/>
    </source>
</evidence>
<proteinExistence type="predicted"/>
<comment type="caution">
    <text evidence="2">The sequence shown here is derived from an EMBL/GenBank/DDBJ whole genome shotgun (WGS) entry which is preliminary data.</text>
</comment>
<feature type="region of interest" description="Disordered" evidence="1">
    <location>
        <begin position="99"/>
        <end position="121"/>
    </location>
</feature>
<dbReference type="EMBL" id="JAFNEN010000372">
    <property type="protein sequence ID" value="KAG8184470.1"/>
    <property type="molecule type" value="Genomic_DNA"/>
</dbReference>
<name>A0AAV6UJ82_9ARAC</name>
<keyword evidence="3" id="KW-1185">Reference proteome</keyword>
<dbReference type="Proteomes" id="UP000827092">
    <property type="component" value="Unassembled WGS sequence"/>
</dbReference>
<accession>A0AAV6UJ82</accession>